<organism evidence="2 3">
    <name type="scientific">Oryza sativa subsp. japonica</name>
    <name type="common">Rice</name>
    <dbReference type="NCBI Taxonomy" id="39947"/>
    <lineage>
        <taxon>Eukaryota</taxon>
        <taxon>Viridiplantae</taxon>
        <taxon>Streptophyta</taxon>
        <taxon>Embryophyta</taxon>
        <taxon>Tracheophyta</taxon>
        <taxon>Spermatophyta</taxon>
        <taxon>Magnoliopsida</taxon>
        <taxon>Liliopsida</taxon>
        <taxon>Poales</taxon>
        <taxon>Poaceae</taxon>
        <taxon>BOP clade</taxon>
        <taxon>Oryzoideae</taxon>
        <taxon>Oryzeae</taxon>
        <taxon>Oryzinae</taxon>
        <taxon>Oryza</taxon>
        <taxon>Oryza sativa</taxon>
    </lineage>
</organism>
<reference evidence="2 3" key="1">
    <citation type="journal article" date="2005" name="Nature">
        <title>The map-based sequence of the rice genome.</title>
        <authorList>
            <consortium name="International rice genome sequencing project (IRGSP)"/>
            <person name="Matsumoto T."/>
            <person name="Wu J."/>
            <person name="Kanamori H."/>
            <person name="Katayose Y."/>
            <person name="Fujisawa M."/>
            <person name="Namiki N."/>
            <person name="Mizuno H."/>
            <person name="Yamamoto K."/>
            <person name="Antonio B.A."/>
            <person name="Baba T."/>
            <person name="Sakata K."/>
            <person name="Nagamura Y."/>
            <person name="Aoki H."/>
            <person name="Arikawa K."/>
            <person name="Arita K."/>
            <person name="Bito T."/>
            <person name="Chiden Y."/>
            <person name="Fujitsuka N."/>
            <person name="Fukunaka R."/>
            <person name="Hamada M."/>
            <person name="Harada C."/>
            <person name="Hayashi A."/>
            <person name="Hijishita S."/>
            <person name="Honda M."/>
            <person name="Hosokawa S."/>
            <person name="Ichikawa Y."/>
            <person name="Idonuma A."/>
            <person name="Iijima M."/>
            <person name="Ikeda M."/>
            <person name="Ikeno M."/>
            <person name="Ito K."/>
            <person name="Ito S."/>
            <person name="Ito T."/>
            <person name="Ito Y."/>
            <person name="Ito Y."/>
            <person name="Iwabuchi A."/>
            <person name="Kamiya K."/>
            <person name="Karasawa W."/>
            <person name="Kurita K."/>
            <person name="Katagiri S."/>
            <person name="Kikuta A."/>
            <person name="Kobayashi H."/>
            <person name="Kobayashi N."/>
            <person name="Machita K."/>
            <person name="Maehara T."/>
            <person name="Masukawa M."/>
            <person name="Mizubayashi T."/>
            <person name="Mukai Y."/>
            <person name="Nagasaki H."/>
            <person name="Nagata Y."/>
            <person name="Naito S."/>
            <person name="Nakashima M."/>
            <person name="Nakama Y."/>
            <person name="Nakamichi Y."/>
            <person name="Nakamura M."/>
            <person name="Meguro A."/>
            <person name="Negishi M."/>
            <person name="Ohta I."/>
            <person name="Ohta T."/>
            <person name="Okamoto M."/>
            <person name="Ono N."/>
            <person name="Saji S."/>
            <person name="Sakaguchi M."/>
            <person name="Sakai K."/>
            <person name="Shibata M."/>
            <person name="Shimokawa T."/>
            <person name="Song J."/>
            <person name="Takazaki Y."/>
            <person name="Terasawa K."/>
            <person name="Tsugane M."/>
            <person name="Tsuji K."/>
            <person name="Ueda S."/>
            <person name="Waki K."/>
            <person name="Yamagata H."/>
            <person name="Yamamoto M."/>
            <person name="Yamamoto S."/>
            <person name="Yamane H."/>
            <person name="Yoshiki S."/>
            <person name="Yoshihara R."/>
            <person name="Yukawa K."/>
            <person name="Zhong H."/>
            <person name="Yano M."/>
            <person name="Yuan Q."/>
            <person name="Ouyang S."/>
            <person name="Liu J."/>
            <person name="Jones K.M."/>
            <person name="Gansberger K."/>
            <person name="Moffat K."/>
            <person name="Hill J."/>
            <person name="Bera J."/>
            <person name="Fadrosh D."/>
            <person name="Jin S."/>
            <person name="Johri S."/>
            <person name="Kim M."/>
            <person name="Overton L."/>
            <person name="Reardon M."/>
            <person name="Tsitrin T."/>
            <person name="Vuong H."/>
            <person name="Weaver B."/>
            <person name="Ciecko A."/>
            <person name="Tallon L."/>
            <person name="Jackson J."/>
            <person name="Pai G."/>
            <person name="Aken S.V."/>
            <person name="Utterback T."/>
            <person name="Reidmuller S."/>
            <person name="Feldblyum T."/>
            <person name="Hsiao J."/>
            <person name="Zismann V."/>
            <person name="Iobst S."/>
            <person name="de Vazeille A.R."/>
            <person name="Buell C.R."/>
            <person name="Ying K."/>
            <person name="Li Y."/>
            <person name="Lu T."/>
            <person name="Huang Y."/>
            <person name="Zhao Q."/>
            <person name="Feng Q."/>
            <person name="Zhang L."/>
            <person name="Zhu J."/>
            <person name="Weng Q."/>
            <person name="Mu J."/>
            <person name="Lu Y."/>
            <person name="Fan D."/>
            <person name="Liu Y."/>
            <person name="Guan J."/>
            <person name="Zhang Y."/>
            <person name="Yu S."/>
            <person name="Liu X."/>
            <person name="Zhang Y."/>
            <person name="Hong G."/>
            <person name="Han B."/>
            <person name="Choisne N."/>
            <person name="Demange N."/>
            <person name="Orjeda G."/>
            <person name="Samain S."/>
            <person name="Cattolico L."/>
            <person name="Pelletier E."/>
            <person name="Couloux A."/>
            <person name="Segurens B."/>
            <person name="Wincker P."/>
            <person name="D'Hont A."/>
            <person name="Scarpelli C."/>
            <person name="Weissenbach J."/>
            <person name="Salanoubat M."/>
            <person name="Quetier F."/>
            <person name="Yu Y."/>
            <person name="Kim H.R."/>
            <person name="Rambo T."/>
            <person name="Currie J."/>
            <person name="Collura K."/>
            <person name="Luo M."/>
            <person name="Yang T."/>
            <person name="Ammiraju J.S.S."/>
            <person name="Engler F."/>
            <person name="Soderlund C."/>
            <person name="Wing R.A."/>
            <person name="Palmer L.E."/>
            <person name="de la Bastide M."/>
            <person name="Spiegel L."/>
            <person name="Nascimento L."/>
            <person name="Zutavern T."/>
            <person name="O'Shaughnessy A."/>
            <person name="Dike S."/>
            <person name="Dedhia N."/>
            <person name="Preston R."/>
            <person name="Balija V."/>
            <person name="McCombie W.R."/>
            <person name="Chow T."/>
            <person name="Chen H."/>
            <person name="Chung M."/>
            <person name="Chen C."/>
            <person name="Shaw J."/>
            <person name="Wu H."/>
            <person name="Hsiao K."/>
            <person name="Chao Y."/>
            <person name="Chu M."/>
            <person name="Cheng C."/>
            <person name="Hour A."/>
            <person name="Lee P."/>
            <person name="Lin S."/>
            <person name="Lin Y."/>
            <person name="Liou J."/>
            <person name="Liu S."/>
            <person name="Hsing Y."/>
            <person name="Raghuvanshi S."/>
            <person name="Mohanty A."/>
            <person name="Bharti A.K."/>
            <person name="Gaur A."/>
            <person name="Gupta V."/>
            <person name="Kumar D."/>
            <person name="Ravi V."/>
            <person name="Vij S."/>
            <person name="Kapur A."/>
            <person name="Khurana P."/>
            <person name="Khurana P."/>
            <person name="Khurana J.P."/>
            <person name="Tyagi A.K."/>
            <person name="Gaikwad K."/>
            <person name="Singh A."/>
            <person name="Dalal V."/>
            <person name="Srivastava S."/>
            <person name="Dixit A."/>
            <person name="Pal A.K."/>
            <person name="Ghazi I.A."/>
            <person name="Yadav M."/>
            <person name="Pandit A."/>
            <person name="Bhargava A."/>
            <person name="Sureshbabu K."/>
            <person name="Batra K."/>
            <person name="Sharma T.R."/>
            <person name="Mohapatra T."/>
            <person name="Singh N.K."/>
            <person name="Messing J."/>
            <person name="Nelson A.B."/>
            <person name="Fuks G."/>
            <person name="Kavchok S."/>
            <person name="Keizer G."/>
            <person name="Linton E."/>
            <person name="Llaca V."/>
            <person name="Song R."/>
            <person name="Tanyolac B."/>
            <person name="Young S."/>
            <person name="Ho-Il K."/>
            <person name="Hahn J.H."/>
            <person name="Sangsakoo G."/>
            <person name="Vanavichit A."/>
            <person name="de Mattos Luiz.A.T."/>
            <person name="Zimmer P.D."/>
            <person name="Malone G."/>
            <person name="Dellagostin O."/>
            <person name="de Oliveira A.C."/>
            <person name="Bevan M."/>
            <person name="Bancroft I."/>
            <person name="Minx P."/>
            <person name="Cordum H."/>
            <person name="Wilson R."/>
            <person name="Cheng Z."/>
            <person name="Jin W."/>
            <person name="Jiang J."/>
            <person name="Leong S.A."/>
            <person name="Iwama H."/>
            <person name="Gojobori T."/>
            <person name="Itoh T."/>
            <person name="Niimura Y."/>
            <person name="Fujii Y."/>
            <person name="Habara T."/>
            <person name="Sakai H."/>
            <person name="Sato Y."/>
            <person name="Wilson G."/>
            <person name="Kumar K."/>
            <person name="McCouch S."/>
            <person name="Juretic N."/>
            <person name="Hoen D."/>
            <person name="Wright S."/>
            <person name="Bruskiewich R."/>
            <person name="Bureau T."/>
            <person name="Miyao A."/>
            <person name="Hirochika H."/>
            <person name="Nishikawa T."/>
            <person name="Kadowaki K."/>
            <person name="Sugiura M."/>
            <person name="Burr B."/>
            <person name="Sasaki T."/>
        </authorList>
    </citation>
    <scope>NUCLEOTIDE SEQUENCE [LARGE SCALE GENOMIC DNA]</scope>
    <source>
        <strain evidence="3">cv. Nipponbare</strain>
    </source>
</reference>
<dbReference type="AlphaFoldDB" id="A0A0P0V425"/>
<dbReference type="Proteomes" id="UP000000763">
    <property type="component" value="Chromosome 1"/>
</dbReference>
<keyword evidence="1" id="KW-0812">Transmembrane</keyword>
<feature type="transmembrane region" description="Helical" evidence="1">
    <location>
        <begin position="41"/>
        <end position="59"/>
    </location>
</feature>
<feature type="non-terminal residue" evidence="2">
    <location>
        <position position="1"/>
    </location>
</feature>
<reference evidence="3" key="2">
    <citation type="journal article" date="2008" name="Nucleic Acids Res.">
        <title>The rice annotation project database (RAP-DB): 2008 update.</title>
        <authorList>
            <consortium name="The rice annotation project (RAP)"/>
        </authorList>
    </citation>
    <scope>GENOME REANNOTATION</scope>
    <source>
        <strain evidence="3">cv. Nipponbare</strain>
    </source>
</reference>
<keyword evidence="1" id="KW-0472">Membrane</keyword>
<dbReference type="Gramene" id="Os01t0558900-01">
    <property type="protein sequence ID" value="Os01t0558900-01"/>
    <property type="gene ID" value="Os01g0558900"/>
</dbReference>
<evidence type="ECO:0000313" key="3">
    <source>
        <dbReference type="Proteomes" id="UP000000763"/>
    </source>
</evidence>
<evidence type="ECO:0000313" key="2">
    <source>
        <dbReference type="EMBL" id="BAF05252.1"/>
    </source>
</evidence>
<name>A0A0P0V425_ORYSJ</name>
<dbReference type="EMBL" id="AP008207">
    <property type="protein sequence ID" value="BAF05252.1"/>
    <property type="molecule type" value="Genomic_DNA"/>
</dbReference>
<dbReference type="KEGG" id="dosa:Os01g0558900"/>
<keyword evidence="1" id="KW-1133">Transmembrane helix</keyword>
<protein>
    <submittedName>
        <fullName evidence="2">Os01g0558900 protein</fullName>
    </submittedName>
</protein>
<gene>
    <name evidence="2" type="ordered locus">Os01g0558900</name>
</gene>
<proteinExistence type="predicted"/>
<sequence>VPFPCRKQFTVVILMPKSSCWNSFKALLTWSPGGFSRDAKILAGMAGAIVLAVSLWRYSRSTLRS</sequence>
<accession>A0A0P0V425</accession>
<evidence type="ECO:0000256" key="1">
    <source>
        <dbReference type="SAM" id="Phobius"/>
    </source>
</evidence>